<name>A0A165DS50_EXIGL</name>
<gene>
    <name evidence="2" type="ORF">EXIGLDRAFT_775773</name>
</gene>
<evidence type="ECO:0000313" key="3">
    <source>
        <dbReference type="Proteomes" id="UP000077266"/>
    </source>
</evidence>
<feature type="transmembrane region" description="Helical" evidence="1">
    <location>
        <begin position="31"/>
        <end position="58"/>
    </location>
</feature>
<evidence type="ECO:0000313" key="2">
    <source>
        <dbReference type="EMBL" id="KZV85235.1"/>
    </source>
</evidence>
<keyword evidence="3" id="KW-1185">Reference proteome</keyword>
<keyword evidence="1" id="KW-1133">Transmembrane helix</keyword>
<dbReference type="AlphaFoldDB" id="A0A165DS50"/>
<proteinExistence type="predicted"/>
<protein>
    <submittedName>
        <fullName evidence="2">Uncharacterized protein</fullName>
    </submittedName>
</protein>
<dbReference type="Proteomes" id="UP000077266">
    <property type="component" value="Unassembled WGS sequence"/>
</dbReference>
<dbReference type="InParanoid" id="A0A165DS50"/>
<accession>A0A165DS50</accession>
<evidence type="ECO:0000256" key="1">
    <source>
        <dbReference type="SAM" id="Phobius"/>
    </source>
</evidence>
<dbReference type="EMBL" id="KV426195">
    <property type="protein sequence ID" value="KZV85235.1"/>
    <property type="molecule type" value="Genomic_DNA"/>
</dbReference>
<sequence length="70" mass="7407">MSASVPPSEASLVDAMEVNISREYKQFHASILSIIILANISGAGSLVPFIVGFIFMVIPTISISSPVKVD</sequence>
<organism evidence="2 3">
    <name type="scientific">Exidia glandulosa HHB12029</name>
    <dbReference type="NCBI Taxonomy" id="1314781"/>
    <lineage>
        <taxon>Eukaryota</taxon>
        <taxon>Fungi</taxon>
        <taxon>Dikarya</taxon>
        <taxon>Basidiomycota</taxon>
        <taxon>Agaricomycotina</taxon>
        <taxon>Agaricomycetes</taxon>
        <taxon>Auriculariales</taxon>
        <taxon>Exidiaceae</taxon>
        <taxon>Exidia</taxon>
    </lineage>
</organism>
<reference evidence="2 3" key="1">
    <citation type="journal article" date="2016" name="Mol. Biol. Evol.">
        <title>Comparative Genomics of Early-Diverging Mushroom-Forming Fungi Provides Insights into the Origins of Lignocellulose Decay Capabilities.</title>
        <authorList>
            <person name="Nagy L.G."/>
            <person name="Riley R."/>
            <person name="Tritt A."/>
            <person name="Adam C."/>
            <person name="Daum C."/>
            <person name="Floudas D."/>
            <person name="Sun H."/>
            <person name="Yadav J.S."/>
            <person name="Pangilinan J."/>
            <person name="Larsson K.H."/>
            <person name="Matsuura K."/>
            <person name="Barry K."/>
            <person name="Labutti K."/>
            <person name="Kuo R."/>
            <person name="Ohm R.A."/>
            <person name="Bhattacharya S.S."/>
            <person name="Shirouzu T."/>
            <person name="Yoshinaga Y."/>
            <person name="Martin F.M."/>
            <person name="Grigoriev I.V."/>
            <person name="Hibbett D.S."/>
        </authorList>
    </citation>
    <scope>NUCLEOTIDE SEQUENCE [LARGE SCALE GENOMIC DNA]</scope>
    <source>
        <strain evidence="2 3">HHB12029</strain>
    </source>
</reference>
<keyword evidence="1" id="KW-0812">Transmembrane</keyword>
<keyword evidence="1" id="KW-0472">Membrane</keyword>